<reference evidence="2" key="1">
    <citation type="journal article" date="2023" name="Front. Plant Sci.">
        <title>Chromosomal-level genome assembly of Melastoma candidum provides insights into trichome evolution.</title>
        <authorList>
            <person name="Zhong Y."/>
            <person name="Wu W."/>
            <person name="Sun C."/>
            <person name="Zou P."/>
            <person name="Liu Y."/>
            <person name="Dai S."/>
            <person name="Zhou R."/>
        </authorList>
    </citation>
    <scope>NUCLEOTIDE SEQUENCE [LARGE SCALE GENOMIC DNA]</scope>
</reference>
<dbReference type="EMBL" id="CM042890">
    <property type="protein sequence ID" value="KAI4311637.1"/>
    <property type="molecule type" value="Genomic_DNA"/>
</dbReference>
<name>A0ACB9LL49_9MYRT</name>
<comment type="caution">
    <text evidence="1">The sequence shown here is derived from an EMBL/GenBank/DDBJ whole genome shotgun (WGS) entry which is preliminary data.</text>
</comment>
<sequence>MIFRHNGKGGFNFEKGRHSHNKLHPLGSIQFEFRKDEFQSGLRKKKEMGMDDVFNQRTTTLSIHPVSIIGFDSPPGVTSSAICPQVDRG</sequence>
<proteinExistence type="predicted"/>
<evidence type="ECO:0000313" key="2">
    <source>
        <dbReference type="Proteomes" id="UP001057402"/>
    </source>
</evidence>
<keyword evidence="2" id="KW-1185">Reference proteome</keyword>
<dbReference type="Proteomes" id="UP001057402">
    <property type="component" value="Chromosome 11"/>
</dbReference>
<gene>
    <name evidence="1" type="ORF">MLD38_036517</name>
</gene>
<protein>
    <submittedName>
        <fullName evidence="1">Uncharacterized protein</fullName>
    </submittedName>
</protein>
<evidence type="ECO:0000313" key="1">
    <source>
        <dbReference type="EMBL" id="KAI4311637.1"/>
    </source>
</evidence>
<accession>A0ACB9LL49</accession>
<organism evidence="1 2">
    <name type="scientific">Melastoma candidum</name>
    <dbReference type="NCBI Taxonomy" id="119954"/>
    <lineage>
        <taxon>Eukaryota</taxon>
        <taxon>Viridiplantae</taxon>
        <taxon>Streptophyta</taxon>
        <taxon>Embryophyta</taxon>
        <taxon>Tracheophyta</taxon>
        <taxon>Spermatophyta</taxon>
        <taxon>Magnoliopsida</taxon>
        <taxon>eudicotyledons</taxon>
        <taxon>Gunneridae</taxon>
        <taxon>Pentapetalae</taxon>
        <taxon>rosids</taxon>
        <taxon>malvids</taxon>
        <taxon>Myrtales</taxon>
        <taxon>Melastomataceae</taxon>
        <taxon>Melastomatoideae</taxon>
        <taxon>Melastomateae</taxon>
        <taxon>Melastoma</taxon>
    </lineage>
</organism>